<dbReference type="CDD" id="cd06529">
    <property type="entry name" value="S24_LexA-like"/>
    <property type="match status" value="1"/>
</dbReference>
<dbReference type="HAMAP" id="MF_00015">
    <property type="entry name" value="LexA"/>
    <property type="match status" value="1"/>
</dbReference>
<feature type="domain" description="Peptidase S24/S26A/S26B/S26C" evidence="16">
    <location>
        <begin position="155"/>
        <end position="267"/>
    </location>
</feature>
<dbReference type="Gene3D" id="1.10.10.10">
    <property type="entry name" value="Winged helix-like DNA-binding domain superfamily/Winged helix DNA-binding domain"/>
    <property type="match status" value="1"/>
</dbReference>
<dbReference type="NCBIfam" id="TIGR00498">
    <property type="entry name" value="lexA"/>
    <property type="match status" value="1"/>
</dbReference>
<comment type="catalytic activity">
    <reaction evidence="13">
        <text>Hydrolysis of Ala-|-Gly bond in repressor LexA.</text>
        <dbReference type="EC" id="3.4.21.88"/>
    </reaction>
</comment>
<feature type="DNA-binding region" description="H-T-H motif" evidence="13">
    <location>
        <begin position="88"/>
        <end position="108"/>
    </location>
</feature>
<protein>
    <recommendedName>
        <fullName evidence="13">LexA repressor</fullName>
        <ecNumber evidence="13">3.4.21.88</ecNumber>
    </recommendedName>
</protein>
<organism evidence="18 19">
    <name type="scientific">Amycolatopsis marina</name>
    <dbReference type="NCBI Taxonomy" id="490629"/>
    <lineage>
        <taxon>Bacteria</taxon>
        <taxon>Bacillati</taxon>
        <taxon>Actinomycetota</taxon>
        <taxon>Actinomycetes</taxon>
        <taxon>Pseudonocardiales</taxon>
        <taxon>Pseudonocardiaceae</taxon>
        <taxon>Amycolatopsis</taxon>
    </lineage>
</organism>
<feature type="region of interest" description="Disordered" evidence="15">
    <location>
        <begin position="1"/>
        <end position="41"/>
    </location>
</feature>
<evidence type="ECO:0000256" key="8">
    <source>
        <dbReference type="ARBA" id="ARBA00023015"/>
    </source>
</evidence>
<dbReference type="GO" id="GO:0009432">
    <property type="term" value="P:SOS response"/>
    <property type="evidence" value="ECO:0007669"/>
    <property type="project" value="UniProtKB-UniRule"/>
</dbReference>
<feature type="active site" description="For autocatalytic cleavage activity" evidence="13">
    <location>
        <position position="234"/>
    </location>
</feature>
<keyword evidence="12 13" id="KW-0742">SOS response</keyword>
<sequence>MARETTRQTKKEPAGKAGGATRSRKAKADSARLGGSGIPDAPDGLDAVAAVHALHEGEDADDQLTPRQEQVLEVIRAWVERFGYPPSVREIGEAVGLNSTSSVSHQLRALQRKGYLRRDANRPRAVGVLTAAVDPAAVTAAAEQLDQLPKPAYVPLVGRIAAGGPVLAEQAIEDVFPLPKDIVGEGDVFLLRVAGDSMVDAAITDGDWVVVRQQPTADNGEIVAAMIDGEATVKTFKRKDGHVWLMPQNEAYEPIAGDEASILGKVVAVLRRL</sequence>
<dbReference type="Gene3D" id="2.10.109.10">
    <property type="entry name" value="Umud Fragment, subunit A"/>
    <property type="match status" value="1"/>
</dbReference>
<accession>A0A1I1AIF1</accession>
<evidence type="ECO:0000256" key="10">
    <source>
        <dbReference type="ARBA" id="ARBA00023163"/>
    </source>
</evidence>
<evidence type="ECO:0000259" key="17">
    <source>
        <dbReference type="Pfam" id="PF01726"/>
    </source>
</evidence>
<dbReference type="FunFam" id="1.10.10.10:FF:000009">
    <property type="entry name" value="LexA repressor"/>
    <property type="match status" value="1"/>
</dbReference>
<evidence type="ECO:0000256" key="13">
    <source>
        <dbReference type="HAMAP-Rule" id="MF_00015"/>
    </source>
</evidence>
<dbReference type="Proteomes" id="UP000243799">
    <property type="component" value="Unassembled WGS sequence"/>
</dbReference>
<feature type="active site" description="For autocatalytic cleavage activity" evidence="13">
    <location>
        <position position="197"/>
    </location>
</feature>
<keyword evidence="5 13" id="KW-0227">DNA damage</keyword>
<dbReference type="PANTHER" id="PTHR33516:SF2">
    <property type="entry name" value="LEXA REPRESSOR-RELATED"/>
    <property type="match status" value="1"/>
</dbReference>
<dbReference type="InterPro" id="IPR006197">
    <property type="entry name" value="Peptidase_S24_LexA"/>
</dbReference>
<dbReference type="GO" id="GO:0006281">
    <property type="term" value="P:DNA repair"/>
    <property type="evidence" value="ECO:0007669"/>
    <property type="project" value="UniProtKB-UniRule"/>
</dbReference>
<comment type="subunit">
    <text evidence="2 13">Homodimer.</text>
</comment>
<evidence type="ECO:0000259" key="16">
    <source>
        <dbReference type="Pfam" id="PF00717"/>
    </source>
</evidence>
<dbReference type="EMBL" id="FOKG01000009">
    <property type="protein sequence ID" value="SFB37811.1"/>
    <property type="molecule type" value="Genomic_DNA"/>
</dbReference>
<dbReference type="PRINTS" id="PR00726">
    <property type="entry name" value="LEXASERPTASE"/>
</dbReference>
<evidence type="ECO:0000256" key="12">
    <source>
        <dbReference type="ARBA" id="ARBA00023236"/>
    </source>
</evidence>
<dbReference type="InterPro" id="IPR006200">
    <property type="entry name" value="LexA"/>
</dbReference>
<evidence type="ECO:0000313" key="19">
    <source>
        <dbReference type="Proteomes" id="UP000243799"/>
    </source>
</evidence>
<evidence type="ECO:0000256" key="9">
    <source>
        <dbReference type="ARBA" id="ARBA00023125"/>
    </source>
</evidence>
<dbReference type="GO" id="GO:0003677">
    <property type="term" value="F:DNA binding"/>
    <property type="evidence" value="ECO:0007669"/>
    <property type="project" value="UniProtKB-UniRule"/>
</dbReference>
<reference evidence="19" key="1">
    <citation type="submission" date="2016-10" db="EMBL/GenBank/DDBJ databases">
        <authorList>
            <person name="Varghese N."/>
            <person name="Submissions S."/>
        </authorList>
    </citation>
    <scope>NUCLEOTIDE SEQUENCE [LARGE SCALE GENOMIC DNA]</scope>
    <source>
        <strain evidence="19">CGMCC 4.3568</strain>
    </source>
</reference>
<evidence type="ECO:0000256" key="4">
    <source>
        <dbReference type="ARBA" id="ARBA00022705"/>
    </source>
</evidence>
<dbReference type="GO" id="GO:0006260">
    <property type="term" value="P:DNA replication"/>
    <property type="evidence" value="ECO:0007669"/>
    <property type="project" value="UniProtKB-UniRule"/>
</dbReference>
<dbReference type="Pfam" id="PF00717">
    <property type="entry name" value="Peptidase_S24"/>
    <property type="match status" value="1"/>
</dbReference>
<dbReference type="InterPro" id="IPR039418">
    <property type="entry name" value="LexA-like"/>
</dbReference>
<evidence type="ECO:0000256" key="11">
    <source>
        <dbReference type="ARBA" id="ARBA00023204"/>
    </source>
</evidence>
<feature type="domain" description="LexA repressor DNA-binding" evidence="17">
    <location>
        <begin position="62"/>
        <end position="125"/>
    </location>
</feature>
<dbReference type="FunFam" id="2.10.109.10:FF:000001">
    <property type="entry name" value="LexA repressor"/>
    <property type="match status" value="1"/>
</dbReference>
<dbReference type="SUPFAM" id="SSF51306">
    <property type="entry name" value="LexA/Signal peptidase"/>
    <property type="match status" value="1"/>
</dbReference>
<dbReference type="InterPro" id="IPR036390">
    <property type="entry name" value="WH_DNA-bd_sf"/>
</dbReference>
<dbReference type="EC" id="3.4.21.88" evidence="13"/>
<evidence type="ECO:0000256" key="6">
    <source>
        <dbReference type="ARBA" id="ARBA00022801"/>
    </source>
</evidence>
<keyword evidence="11 13" id="KW-0234">DNA repair</keyword>
<dbReference type="SUPFAM" id="SSF46785">
    <property type="entry name" value="Winged helix' DNA-binding domain"/>
    <property type="match status" value="1"/>
</dbReference>
<name>A0A1I1AIF1_9PSEU</name>
<evidence type="ECO:0000256" key="2">
    <source>
        <dbReference type="ARBA" id="ARBA00011738"/>
    </source>
</evidence>
<dbReference type="GO" id="GO:0004252">
    <property type="term" value="F:serine-type endopeptidase activity"/>
    <property type="evidence" value="ECO:0007669"/>
    <property type="project" value="UniProtKB-UniRule"/>
</dbReference>
<keyword evidence="19" id="KW-1185">Reference proteome</keyword>
<dbReference type="PANTHER" id="PTHR33516">
    <property type="entry name" value="LEXA REPRESSOR"/>
    <property type="match status" value="1"/>
</dbReference>
<feature type="site" description="Cleavage; by autolysis" evidence="13">
    <location>
        <begin position="162"/>
        <end position="163"/>
    </location>
</feature>
<dbReference type="InterPro" id="IPR050077">
    <property type="entry name" value="LexA_repressor"/>
</dbReference>
<comment type="similarity">
    <text evidence="1 13 14">Belongs to the peptidase S24 family.</text>
</comment>
<evidence type="ECO:0000256" key="14">
    <source>
        <dbReference type="RuleBase" id="RU003991"/>
    </source>
</evidence>
<keyword evidence="10 13" id="KW-0804">Transcription</keyword>
<proteinExistence type="inferred from homology"/>
<evidence type="ECO:0000256" key="3">
    <source>
        <dbReference type="ARBA" id="ARBA00022491"/>
    </source>
</evidence>
<dbReference type="InterPro" id="IPR015927">
    <property type="entry name" value="Peptidase_S24_S26A/B/C"/>
</dbReference>
<dbReference type="AlphaFoldDB" id="A0A1I1AIF1"/>
<evidence type="ECO:0000256" key="1">
    <source>
        <dbReference type="ARBA" id="ARBA00007484"/>
    </source>
</evidence>
<evidence type="ECO:0000256" key="15">
    <source>
        <dbReference type="SAM" id="MobiDB-lite"/>
    </source>
</evidence>
<keyword evidence="3 13" id="KW-0678">Repressor</keyword>
<keyword evidence="7 13" id="KW-0068">Autocatalytic cleavage</keyword>
<keyword evidence="4 13" id="KW-0235">DNA replication</keyword>
<feature type="compositionally biased region" description="Basic and acidic residues" evidence="15">
    <location>
        <begin position="1"/>
        <end position="14"/>
    </location>
</feature>
<keyword evidence="9 13" id="KW-0238">DNA-binding</keyword>
<dbReference type="InterPro" id="IPR006199">
    <property type="entry name" value="LexA_DNA-bd_dom"/>
</dbReference>
<comment type="function">
    <text evidence="13">Represses a number of genes involved in the response to DNA damage (SOS response), including recA and lexA. In the presence of single-stranded DNA, RecA interacts with LexA causing an autocatalytic cleavage which disrupts the DNA-binding part of LexA, leading to derepression of the SOS regulon and eventually DNA repair.</text>
</comment>
<dbReference type="Pfam" id="PF01726">
    <property type="entry name" value="LexA_DNA_bind"/>
    <property type="match status" value="1"/>
</dbReference>
<evidence type="ECO:0000256" key="5">
    <source>
        <dbReference type="ARBA" id="ARBA00022763"/>
    </source>
</evidence>
<dbReference type="InterPro" id="IPR036388">
    <property type="entry name" value="WH-like_DNA-bd_sf"/>
</dbReference>
<evidence type="ECO:0000256" key="7">
    <source>
        <dbReference type="ARBA" id="ARBA00022813"/>
    </source>
</evidence>
<keyword evidence="8 13" id="KW-0805">Transcription regulation</keyword>
<keyword evidence="6 13" id="KW-0378">Hydrolase</keyword>
<dbReference type="InterPro" id="IPR036286">
    <property type="entry name" value="LexA/Signal_pep-like_sf"/>
</dbReference>
<dbReference type="GO" id="GO:0045892">
    <property type="term" value="P:negative regulation of DNA-templated transcription"/>
    <property type="evidence" value="ECO:0007669"/>
    <property type="project" value="UniProtKB-UniRule"/>
</dbReference>
<evidence type="ECO:0000313" key="18">
    <source>
        <dbReference type="EMBL" id="SFB37811.1"/>
    </source>
</evidence>
<dbReference type="GO" id="GO:0006508">
    <property type="term" value="P:proteolysis"/>
    <property type="evidence" value="ECO:0007669"/>
    <property type="project" value="InterPro"/>
</dbReference>
<gene>
    <name evidence="13" type="primary">lexA</name>
    <name evidence="18" type="ORF">SAMN05216266_109198</name>
</gene>
<dbReference type="STRING" id="490629.SAMN05216266_109198"/>